<feature type="transmembrane region" description="Helical" evidence="6">
    <location>
        <begin position="225"/>
        <end position="244"/>
    </location>
</feature>
<name>A0ABR1KKE5_9PEZI</name>
<accession>A0ABR1KKE5</accession>
<keyword evidence="2 6" id="KW-0812">Transmembrane</keyword>
<feature type="transmembrane region" description="Helical" evidence="6">
    <location>
        <begin position="149"/>
        <end position="170"/>
    </location>
</feature>
<feature type="compositionally biased region" description="Polar residues" evidence="5">
    <location>
        <begin position="501"/>
        <end position="511"/>
    </location>
</feature>
<feature type="compositionally biased region" description="Basic and acidic residues" evidence="5">
    <location>
        <begin position="570"/>
        <end position="592"/>
    </location>
</feature>
<dbReference type="Gene3D" id="1.10.3730.20">
    <property type="match status" value="1"/>
</dbReference>
<dbReference type="SUPFAM" id="SSF103481">
    <property type="entry name" value="Multidrug resistance efflux transporter EmrE"/>
    <property type="match status" value="1"/>
</dbReference>
<feature type="compositionally biased region" description="Low complexity" evidence="5">
    <location>
        <begin position="397"/>
        <end position="412"/>
    </location>
</feature>
<comment type="subcellular location">
    <subcellularLocation>
        <location evidence="1">Membrane</location>
        <topology evidence="1">Multi-pass membrane protein</topology>
    </subcellularLocation>
</comment>
<dbReference type="InterPro" id="IPR008521">
    <property type="entry name" value="Mg_trans_NIPA"/>
</dbReference>
<proteinExistence type="predicted"/>
<gene>
    <name evidence="7" type="ORF">IWZ03DRAFT_314841</name>
</gene>
<evidence type="ECO:0000313" key="8">
    <source>
        <dbReference type="Proteomes" id="UP001363622"/>
    </source>
</evidence>
<dbReference type="PANTHER" id="PTHR12570:SF86">
    <property type="entry name" value="ADR321CP"/>
    <property type="match status" value="1"/>
</dbReference>
<feature type="region of interest" description="Disordered" evidence="5">
    <location>
        <begin position="444"/>
        <end position="592"/>
    </location>
</feature>
<feature type="compositionally biased region" description="Polar residues" evidence="5">
    <location>
        <begin position="533"/>
        <end position="544"/>
    </location>
</feature>
<protein>
    <submittedName>
        <fullName evidence="7">Magnesium transporter NIPA-domain-containing protein</fullName>
    </submittedName>
</protein>
<keyword evidence="3 6" id="KW-1133">Transmembrane helix</keyword>
<feature type="transmembrane region" description="Helical" evidence="6">
    <location>
        <begin position="256"/>
        <end position="277"/>
    </location>
</feature>
<evidence type="ECO:0000313" key="7">
    <source>
        <dbReference type="EMBL" id="KAK7513763.1"/>
    </source>
</evidence>
<dbReference type="EMBL" id="JBBPHU010000009">
    <property type="protein sequence ID" value="KAK7513763.1"/>
    <property type="molecule type" value="Genomic_DNA"/>
</dbReference>
<feature type="transmembrane region" description="Helical" evidence="6">
    <location>
        <begin position="82"/>
        <end position="102"/>
    </location>
</feature>
<feature type="region of interest" description="Disordered" evidence="5">
    <location>
        <begin position="372"/>
        <end position="430"/>
    </location>
</feature>
<organism evidence="7 8">
    <name type="scientific">Phyllosticta citriasiana</name>
    <dbReference type="NCBI Taxonomy" id="595635"/>
    <lineage>
        <taxon>Eukaryota</taxon>
        <taxon>Fungi</taxon>
        <taxon>Dikarya</taxon>
        <taxon>Ascomycota</taxon>
        <taxon>Pezizomycotina</taxon>
        <taxon>Dothideomycetes</taxon>
        <taxon>Dothideomycetes incertae sedis</taxon>
        <taxon>Botryosphaeriales</taxon>
        <taxon>Phyllostictaceae</taxon>
        <taxon>Phyllosticta</taxon>
    </lineage>
</organism>
<keyword evidence="8" id="KW-1185">Reference proteome</keyword>
<feature type="compositionally biased region" description="Basic residues" evidence="5">
    <location>
        <begin position="465"/>
        <end position="474"/>
    </location>
</feature>
<feature type="transmembrane region" description="Helical" evidence="6">
    <location>
        <begin position="289"/>
        <end position="307"/>
    </location>
</feature>
<dbReference type="PANTHER" id="PTHR12570">
    <property type="match status" value="1"/>
</dbReference>
<comment type="caution">
    <text evidence="7">The sequence shown here is derived from an EMBL/GenBank/DDBJ whole genome shotgun (WGS) entry which is preliminary data.</text>
</comment>
<evidence type="ECO:0000256" key="6">
    <source>
        <dbReference type="SAM" id="Phobius"/>
    </source>
</evidence>
<evidence type="ECO:0000256" key="3">
    <source>
        <dbReference type="ARBA" id="ARBA00022989"/>
    </source>
</evidence>
<dbReference type="Pfam" id="PF05653">
    <property type="entry name" value="Mg_trans_NIPA"/>
    <property type="match status" value="1"/>
</dbReference>
<feature type="compositionally biased region" description="Basic and acidic residues" evidence="5">
    <location>
        <begin position="446"/>
        <end position="464"/>
    </location>
</feature>
<evidence type="ECO:0000256" key="2">
    <source>
        <dbReference type="ARBA" id="ARBA00022692"/>
    </source>
</evidence>
<feature type="transmembrane region" description="Helical" evidence="6">
    <location>
        <begin position="56"/>
        <end position="76"/>
    </location>
</feature>
<dbReference type="Proteomes" id="UP001363622">
    <property type="component" value="Unassembled WGS sequence"/>
</dbReference>
<dbReference type="InterPro" id="IPR037185">
    <property type="entry name" value="EmrE-like"/>
</dbReference>
<keyword evidence="4 6" id="KW-0472">Membrane</keyword>
<feature type="transmembrane region" description="Helical" evidence="6">
    <location>
        <begin position="109"/>
        <end position="129"/>
    </location>
</feature>
<reference evidence="7 8" key="1">
    <citation type="submission" date="2024-04" db="EMBL/GenBank/DDBJ databases">
        <title>Phyllosticta paracitricarpa is synonymous to the EU quarantine fungus P. citricarpa based on phylogenomic analyses.</title>
        <authorList>
            <consortium name="Lawrence Berkeley National Laboratory"/>
            <person name="Van Ingen-Buijs V.A."/>
            <person name="Van Westerhoven A.C."/>
            <person name="Haridas S."/>
            <person name="Skiadas P."/>
            <person name="Martin F."/>
            <person name="Groenewald J.Z."/>
            <person name="Crous P.W."/>
            <person name="Seidl M.F."/>
        </authorList>
    </citation>
    <scope>NUCLEOTIDE SEQUENCE [LARGE SCALE GENOMIC DNA]</scope>
    <source>
        <strain evidence="7 8">CBS 123371</strain>
    </source>
</reference>
<evidence type="ECO:0000256" key="1">
    <source>
        <dbReference type="ARBA" id="ARBA00004141"/>
    </source>
</evidence>
<feature type="transmembrane region" description="Helical" evidence="6">
    <location>
        <begin position="12"/>
        <end position="30"/>
    </location>
</feature>
<sequence>MVELSPGGSVALGVFVGLLSTSVQSLGLTLQRKSHLLEEEKHETDDRRPPYRRRRWQVGMLMFIVANLVGSTIQITTLPLPVLSTLQASGLVFNSICATLILSEPFTRFSLVGTILVAAGAVLIGIFGALTEPSHTLTQLLALLGRTQFLIWLVATFLICAGLFAAQWFLKRLVPRPTPLVRLLRGMAFGAISGILSAHSLLVAKSAVELLVRTIVDRENQFNRWQSYIILLGLVFLALTQLYYLHRGLKLCSTSVLYPFVFCIYNIIAILDGLIYFRQVSRLPVKDSILIAIGTVILLAGVAALSWRLEDKDPIASSHQRKISRHSFTGVPPPRNALSPGLGFINAGGSDCDEGPFYGATPCDEEAPLGIASSSKKRKGSHAAGAVLDERTPLLIRTNTASSTAARNAASSQSPTQKESPHRPAPLGRMRRMTIAEEAGEVWDELNDRERRGSDVHSPIDARGRGRGRGHARIRSGTLPLSSQKGNQRKRRWWESIVYGGTSNRPAATSTPRPPLERAITDRDNDEPDATLLSPSPERSSFWQIRNPRTRISRQASGGPFRLNWWRSRSNADGERERNEQRGSGRGDRDNL</sequence>
<evidence type="ECO:0000256" key="5">
    <source>
        <dbReference type="SAM" id="MobiDB-lite"/>
    </source>
</evidence>
<evidence type="ECO:0000256" key="4">
    <source>
        <dbReference type="ARBA" id="ARBA00023136"/>
    </source>
</evidence>